<organism evidence="1 2">
    <name type="scientific">Natrarchaeobaculum aegyptiacum</name>
    <dbReference type="NCBI Taxonomy" id="745377"/>
    <lineage>
        <taxon>Archaea</taxon>
        <taxon>Methanobacteriati</taxon>
        <taxon>Methanobacteriota</taxon>
        <taxon>Stenosarchaea group</taxon>
        <taxon>Halobacteria</taxon>
        <taxon>Halobacteriales</taxon>
        <taxon>Natrialbaceae</taxon>
        <taxon>Natrarchaeobaculum</taxon>
    </lineage>
</organism>
<protein>
    <submittedName>
        <fullName evidence="1">Uncharacterized protein</fullName>
    </submittedName>
</protein>
<reference evidence="2" key="1">
    <citation type="submission" date="2017-02" db="EMBL/GenBank/DDBJ databases">
        <title>Natronthermophilus aegyptiacus gen. nov.,sp. nov., an aerobic, extremely halophilic alkalithermophilic archaeon isolated from the athalassohaline Wadi An Natrun, Egypt.</title>
        <authorList>
            <person name="Zhao B."/>
        </authorList>
    </citation>
    <scope>NUCLEOTIDE SEQUENCE [LARGE SCALE GENOMIC DNA]</scope>
    <source>
        <strain evidence="2">JW/NM-HA 15</strain>
    </source>
</reference>
<dbReference type="AlphaFoldDB" id="A0A2Z2HZ78"/>
<evidence type="ECO:0000313" key="2">
    <source>
        <dbReference type="Proteomes" id="UP000250088"/>
    </source>
</evidence>
<keyword evidence="2" id="KW-1185">Reference proteome</keyword>
<dbReference type="KEGG" id="naj:B1756_16880"/>
<accession>A0A2Z2HZ78</accession>
<proteinExistence type="predicted"/>
<sequence>MKRAFAITLTVAMIGALAFMGFAGTAAAHQKAEPVEKAEPVVVEQQPQVSQTANSDLVQIQDGDQVNINEPEAEINQGQAAGVGAAEAEATGGDWTFELNVDGENGEPVEVFESNGNDNGDDGAFSAGDADAGALGIGIADNVTQTQDATIDQSNEQTNIAVQDGSSTATNILG</sequence>
<dbReference type="Proteomes" id="UP000250088">
    <property type="component" value="Chromosome"/>
</dbReference>
<gene>
    <name evidence="1" type="ORF">B1756_16880</name>
</gene>
<dbReference type="EMBL" id="CP019893">
    <property type="protein sequence ID" value="ARS91237.1"/>
    <property type="molecule type" value="Genomic_DNA"/>
</dbReference>
<evidence type="ECO:0000313" key="1">
    <source>
        <dbReference type="EMBL" id="ARS91237.1"/>
    </source>
</evidence>
<name>A0A2Z2HZ78_9EURY</name>